<feature type="signal peptide" evidence="1">
    <location>
        <begin position="1"/>
        <end position="21"/>
    </location>
</feature>
<protein>
    <submittedName>
        <fullName evidence="2">Uncharacterized protein</fullName>
    </submittedName>
</protein>
<comment type="caution">
    <text evidence="2">The sequence shown here is derived from an EMBL/GenBank/DDBJ whole genome shotgun (WGS) entry which is preliminary data.</text>
</comment>
<feature type="chain" id="PRO_5020324624" evidence="1">
    <location>
        <begin position="22"/>
        <end position="249"/>
    </location>
</feature>
<dbReference type="Proteomes" id="UP000293483">
    <property type="component" value="Unassembled WGS sequence"/>
</dbReference>
<dbReference type="STRING" id="202951.GCA_001485025_00759"/>
<sequence length="249" mass="28325">MINKITLTFVMAIISSESAFALTDSEQKQVDHLVMLFKQNHPQKIALSIQYPLQREAPIPAIQNTAEMEKRFNQVFDAQLKQDIANSQLSQWSSMGWRGLMLDNGKVWLDGGKITAVNYSSKAEQQYKQDLIAQQKQQLHPSLQKFRAPVFSFNTQSFMVRIDELSSGQYRYASWKANQKQAAKPSLILNQGSVTFDGSGGNHYYTFKSGSNIYTIERIVMGKNTVPEVILRVKQRNKIILNQTGKLMN</sequence>
<accession>A0A4Q7AUR4</accession>
<evidence type="ECO:0000256" key="1">
    <source>
        <dbReference type="SAM" id="SignalP"/>
    </source>
</evidence>
<organism evidence="2 3">
    <name type="scientific">Acinetobacter bouvetii</name>
    <dbReference type="NCBI Taxonomy" id="202951"/>
    <lineage>
        <taxon>Bacteria</taxon>
        <taxon>Pseudomonadati</taxon>
        <taxon>Pseudomonadota</taxon>
        <taxon>Gammaproteobacteria</taxon>
        <taxon>Moraxellales</taxon>
        <taxon>Moraxellaceae</taxon>
        <taxon>Acinetobacter</taxon>
    </lineage>
</organism>
<reference evidence="2 3" key="1">
    <citation type="submission" date="2019-02" db="EMBL/GenBank/DDBJ databases">
        <title>The Batch Genome Submission of Acinetobacter spp. strains.</title>
        <authorList>
            <person name="Qin J."/>
            <person name="Hu Y."/>
            <person name="Ye H."/>
            <person name="Wei L."/>
            <person name="Feng Y."/>
            <person name="Zong Z."/>
        </authorList>
    </citation>
    <scope>NUCLEOTIDE SEQUENCE [LARGE SCALE GENOMIC DNA]</scope>
    <source>
        <strain evidence="2 3">WCHABo060081</strain>
    </source>
</reference>
<dbReference type="EMBL" id="SGSU01000014">
    <property type="protein sequence ID" value="RZG65691.1"/>
    <property type="molecule type" value="Genomic_DNA"/>
</dbReference>
<dbReference type="RefSeq" id="WP_130146851.1">
    <property type="nucleotide sequence ID" value="NZ_SGSU01000014.1"/>
</dbReference>
<proteinExistence type="predicted"/>
<keyword evidence="1" id="KW-0732">Signal</keyword>
<name>A0A4Q7AUR4_9GAMM</name>
<evidence type="ECO:0000313" key="3">
    <source>
        <dbReference type="Proteomes" id="UP000293483"/>
    </source>
</evidence>
<dbReference type="AlphaFoldDB" id="A0A4Q7AUR4"/>
<evidence type="ECO:0000313" key="2">
    <source>
        <dbReference type="EMBL" id="RZG65691.1"/>
    </source>
</evidence>
<gene>
    <name evidence="2" type="ORF">EXE25_12660</name>
</gene>